<gene>
    <name evidence="1" type="ordered locus">SCATT_22110</name>
</gene>
<organism evidence="1 2">
    <name type="scientific">Streptantibioticus cattleyicolor (strain ATCC 35852 / DSM 46488 / JCM 4925 / NBRC 14057 / NRRL 8057)</name>
    <name type="common">Streptomyces cattleya</name>
    <dbReference type="NCBI Taxonomy" id="1003195"/>
    <lineage>
        <taxon>Bacteria</taxon>
        <taxon>Bacillati</taxon>
        <taxon>Actinomycetota</taxon>
        <taxon>Actinomycetes</taxon>
        <taxon>Kitasatosporales</taxon>
        <taxon>Streptomycetaceae</taxon>
        <taxon>Streptantibioticus</taxon>
    </lineage>
</organism>
<dbReference type="PATRIC" id="fig|1003195.29.peg.2220"/>
<dbReference type="KEGG" id="scy:SCATT_22110"/>
<sequence length="38" mass="4565">METRRRQGECPICVGEQAPCQVIRRIVERYKNQPYFPL</sequence>
<evidence type="ECO:0000313" key="2">
    <source>
        <dbReference type="Proteomes" id="UP000007842"/>
    </source>
</evidence>
<dbReference type="EMBL" id="CP003219">
    <property type="protein sequence ID" value="AEW94582.1"/>
    <property type="molecule type" value="Genomic_DNA"/>
</dbReference>
<dbReference type="AlphaFoldDB" id="G8WP80"/>
<dbReference type="eggNOG" id="ENOG5033EJG">
    <property type="taxonomic scope" value="Bacteria"/>
</dbReference>
<keyword evidence="2" id="KW-1185">Reference proteome</keyword>
<dbReference type="HOGENOM" id="CLU_3333397_0_0_11"/>
<evidence type="ECO:0000313" key="1">
    <source>
        <dbReference type="EMBL" id="AEW94582.1"/>
    </source>
</evidence>
<protein>
    <submittedName>
        <fullName evidence="1">Uncharacterized protein</fullName>
    </submittedName>
</protein>
<proteinExistence type="predicted"/>
<name>G8WP80_STREN</name>
<dbReference type="Proteomes" id="UP000007842">
    <property type="component" value="Chromosome"/>
</dbReference>
<accession>G8WP80</accession>
<reference evidence="2" key="1">
    <citation type="submission" date="2011-12" db="EMBL/GenBank/DDBJ databases">
        <title>Complete genome sequence of Streptomyces cattleya strain DSM 46488.</title>
        <authorList>
            <person name="Ou H.-Y."/>
            <person name="Li P."/>
            <person name="Zhao C."/>
            <person name="O'Hagan D."/>
            <person name="Deng Z."/>
        </authorList>
    </citation>
    <scope>NUCLEOTIDE SEQUENCE [LARGE SCALE GENOMIC DNA]</scope>
    <source>
        <strain evidence="2">ATCC 35852 / DSM 46488 / JCM 4925 / NBRC 14057 / NRRL 8057</strain>
    </source>
</reference>